<sequence length="350" mass="37508">MSNQSLIIKRVVCAIGTSLAFGLSIVSYASEPRSVVASAVGNEQVLDYSGFVEAVRQTSLEIEVAGRVTELLVRPGDSVEQGQPLVRVDARTARDRALLQEAEVEAANAEMAVANAELRRQQNLYAKGSLSQSALDRAEAQHRVAQAAARARLAAASAARTTADQHILRAPYRGRISEVIARLGDLAAPGVPLVRIYDPTKLRVKLAIPERDVSAVAKAALGNIDIRLRGSSTVSPLERVLVPELNPLGHSAAMELYLPEAIDVLPGAYAKVVFRIAADVAPASIRVPRSSVLMRSEARAVYVLSEDGTRLRLVRTGRTIGEDIEVLSGLALGERVIVNPESVVVNQHDK</sequence>
<feature type="coiled-coil region" evidence="2">
    <location>
        <begin position="90"/>
        <end position="124"/>
    </location>
</feature>
<protein>
    <submittedName>
        <fullName evidence="4">Efflux RND transporter periplasmic adaptor subunit</fullName>
    </submittedName>
</protein>
<gene>
    <name evidence="4" type="ORF">D0911_06235</name>
</gene>
<dbReference type="RefSeq" id="WP_123181923.1">
    <property type="nucleotide sequence ID" value="NZ_RHGB01000005.1"/>
</dbReference>
<evidence type="ECO:0000256" key="1">
    <source>
        <dbReference type="ARBA" id="ARBA00009477"/>
    </source>
</evidence>
<dbReference type="InterPro" id="IPR006143">
    <property type="entry name" value="RND_pump_MFP"/>
</dbReference>
<keyword evidence="5" id="KW-1185">Reference proteome</keyword>
<keyword evidence="2" id="KW-0175">Coiled coil</keyword>
<evidence type="ECO:0000313" key="5">
    <source>
        <dbReference type="Proteomes" id="UP000274695"/>
    </source>
</evidence>
<dbReference type="SUPFAM" id="SSF111369">
    <property type="entry name" value="HlyD-like secretion proteins"/>
    <property type="match status" value="1"/>
</dbReference>
<organism evidence="4 5">
    <name type="scientific">Zhongshania marina</name>
    <dbReference type="NCBI Taxonomy" id="2304603"/>
    <lineage>
        <taxon>Bacteria</taxon>
        <taxon>Pseudomonadati</taxon>
        <taxon>Pseudomonadota</taxon>
        <taxon>Gammaproteobacteria</taxon>
        <taxon>Cellvibrionales</taxon>
        <taxon>Spongiibacteraceae</taxon>
        <taxon>Zhongshania</taxon>
    </lineage>
</organism>
<accession>A0ABX9W4A7</accession>
<dbReference type="NCBIfam" id="TIGR01730">
    <property type="entry name" value="RND_mfp"/>
    <property type="match status" value="1"/>
</dbReference>
<reference evidence="4 5" key="1">
    <citation type="submission" date="2018-10" db="EMBL/GenBank/DDBJ databases">
        <title>Draft genome sequence of Zhongshania sp. DSW25-10.</title>
        <authorList>
            <person name="Oh J."/>
        </authorList>
    </citation>
    <scope>NUCLEOTIDE SEQUENCE [LARGE SCALE GENOMIC DNA]</scope>
    <source>
        <strain evidence="4 5">DSW25-10</strain>
    </source>
</reference>
<dbReference type="Proteomes" id="UP000274695">
    <property type="component" value="Unassembled WGS sequence"/>
</dbReference>
<comment type="caution">
    <text evidence="4">The sequence shown here is derived from an EMBL/GenBank/DDBJ whole genome shotgun (WGS) entry which is preliminary data.</text>
</comment>
<name>A0ABX9W4A7_9GAMM</name>
<dbReference type="Gene3D" id="2.40.50.100">
    <property type="match status" value="1"/>
</dbReference>
<dbReference type="PANTHER" id="PTHR30469">
    <property type="entry name" value="MULTIDRUG RESISTANCE PROTEIN MDTA"/>
    <property type="match status" value="1"/>
</dbReference>
<dbReference type="EMBL" id="RHGB01000005">
    <property type="protein sequence ID" value="RNL65955.1"/>
    <property type="molecule type" value="Genomic_DNA"/>
</dbReference>
<dbReference type="PANTHER" id="PTHR30469:SF18">
    <property type="entry name" value="RESISTANCE-NODULATION-CELL DIVISION (RND) EFFLUX MEMBRANE FUSION PROTEIN-RELATED"/>
    <property type="match status" value="1"/>
</dbReference>
<dbReference type="Gene3D" id="2.40.420.20">
    <property type="match status" value="1"/>
</dbReference>
<dbReference type="Gene3D" id="2.40.30.170">
    <property type="match status" value="1"/>
</dbReference>
<dbReference type="Gene3D" id="1.10.287.470">
    <property type="entry name" value="Helix hairpin bin"/>
    <property type="match status" value="1"/>
</dbReference>
<evidence type="ECO:0000256" key="2">
    <source>
        <dbReference type="SAM" id="Coils"/>
    </source>
</evidence>
<comment type="similarity">
    <text evidence="1">Belongs to the membrane fusion protein (MFP) (TC 8.A.1) family.</text>
</comment>
<evidence type="ECO:0000259" key="3">
    <source>
        <dbReference type="Pfam" id="PF25967"/>
    </source>
</evidence>
<proteinExistence type="inferred from homology"/>
<dbReference type="InterPro" id="IPR058627">
    <property type="entry name" value="MdtA-like_C"/>
</dbReference>
<feature type="domain" description="Multidrug resistance protein MdtA-like C-terminal permuted SH3" evidence="3">
    <location>
        <begin position="287"/>
        <end position="339"/>
    </location>
</feature>
<dbReference type="Pfam" id="PF25967">
    <property type="entry name" value="RND-MFP_C"/>
    <property type="match status" value="1"/>
</dbReference>
<evidence type="ECO:0000313" key="4">
    <source>
        <dbReference type="EMBL" id="RNL65955.1"/>
    </source>
</evidence>